<dbReference type="Pfam" id="PF07715">
    <property type="entry name" value="Plug"/>
    <property type="match status" value="1"/>
</dbReference>
<dbReference type="InterPro" id="IPR036942">
    <property type="entry name" value="Beta-barrel_TonB_sf"/>
</dbReference>
<dbReference type="Pfam" id="PF00593">
    <property type="entry name" value="TonB_dep_Rec_b-barrel"/>
    <property type="match status" value="1"/>
</dbReference>
<dbReference type="InterPro" id="IPR032508">
    <property type="entry name" value="FecR_C"/>
</dbReference>
<sequence length="850" mass="97850">MIRLLCVCIFLCSISVSSQEEAKVVAINNKPLPEVIPIIEAFYSIKFSYIDTFIKDKNISITLNPQLSLKDLVKKLQQQTKLQFKITGENFVTISVLNKRDTISVCGYILDEEEKPLKDIGIFFKANRTNVTTDSKGYFENNQVPYNSVILISAPGFRQRVLNSKSFLTDECIKIYLTNAHEEILDEVFIQEYLAKGITQNKEVIHIDLNNVEILPGRTEPDILQTIQLTPGVNNPFETASGLFVRGSAPNQNLVLWNGIKTYHQGHLFGMLSAFNPYVAKEVNFSKSGVSAKYGDRIAGVVDIKSENQIAERFSGGAGFNMINADMVAHIPIIRDKVSLQVSGRRSYTDVLETFTYKQLSDRVFQNTKIAETVALNNESNDFFYIDYNANLILQPSDSDKIEINTIYSKNDLDFRRSDTIESFNDDLTTENEGYNFKWSHTYSNTFNTKVSGYYTKYLLNYQFITRNLGAITEIESKKNTVGDYGAELGLNYRLSKYQNISGGYQLSNNTIRYAFVTATPSYELILDEDDRFLNTHAAYAEYTFDNPKNFYVSAGLRFNFYAELDKTYIEPRVFAQKYITQNWEINTSLEYRSQSTSQIQESVVSDLSLENQVWTLANNEQFPVISSYQFTLGSSFRKNKWYLDIDGYYKQIEDITTLTSGFINPIDNIHHVGESRIFGVDLFLKKRFKNYKTWVSYSYINTRNTFEGINDNESFPGNWNIEHTVKWSQFYKLNNFQFSLGWIWHTGKAYTNVSGVDESGEIVILEFDEINSNNLPEYHRLDFSAIYDFKIGYNPNIKYRIGLSVLNIYNKKNLLNREFRTTNSLNNQFINSDILSLGITPNISFRIFW</sequence>
<keyword evidence="3 8" id="KW-1134">Transmembrane beta strand</keyword>
<dbReference type="InterPro" id="IPR008969">
    <property type="entry name" value="CarboxyPept-like_regulatory"/>
</dbReference>
<organism evidence="14 15">
    <name type="scientific">Aquimarina atlantica</name>
    <dbReference type="NCBI Taxonomy" id="1317122"/>
    <lineage>
        <taxon>Bacteria</taxon>
        <taxon>Pseudomonadati</taxon>
        <taxon>Bacteroidota</taxon>
        <taxon>Flavobacteriia</taxon>
        <taxon>Flavobacteriales</taxon>
        <taxon>Flavobacteriaceae</taxon>
        <taxon>Aquimarina</taxon>
    </lineage>
</organism>
<evidence type="ECO:0000256" key="3">
    <source>
        <dbReference type="ARBA" id="ARBA00022452"/>
    </source>
</evidence>
<evidence type="ECO:0000259" key="11">
    <source>
        <dbReference type="Pfam" id="PF00593"/>
    </source>
</evidence>
<evidence type="ECO:0000256" key="4">
    <source>
        <dbReference type="ARBA" id="ARBA00022692"/>
    </source>
</evidence>
<accession>A0A023BTE9</accession>
<evidence type="ECO:0000256" key="6">
    <source>
        <dbReference type="ARBA" id="ARBA00023136"/>
    </source>
</evidence>
<reference evidence="14 15" key="1">
    <citation type="submission" date="2014-04" db="EMBL/GenBank/DDBJ databases">
        <title>Aquimarina sp. 22II-S11-z7 Genome Sequencing.</title>
        <authorList>
            <person name="Lai Q."/>
        </authorList>
    </citation>
    <scope>NUCLEOTIDE SEQUENCE [LARGE SCALE GENOMIC DNA]</scope>
    <source>
        <strain evidence="14 15">22II-S11-z7</strain>
    </source>
</reference>
<evidence type="ECO:0008006" key="16">
    <source>
        <dbReference type="Google" id="ProtNLM"/>
    </source>
</evidence>
<dbReference type="EMBL" id="AQRA01000006">
    <property type="protein sequence ID" value="EZH73292.1"/>
    <property type="molecule type" value="Genomic_DNA"/>
</dbReference>
<dbReference type="InterPro" id="IPR000531">
    <property type="entry name" value="Beta-barrel_TonB"/>
</dbReference>
<keyword evidence="7 8" id="KW-0998">Cell outer membrane</keyword>
<dbReference type="OrthoDB" id="9803050at2"/>
<comment type="subcellular location">
    <subcellularLocation>
        <location evidence="1 8">Cell outer membrane</location>
        <topology evidence="1 8">Multi-pass membrane protein</topology>
    </subcellularLocation>
</comment>
<keyword evidence="2 8" id="KW-0813">Transport</keyword>
<dbReference type="PROSITE" id="PS52016">
    <property type="entry name" value="TONB_DEPENDENT_REC_3"/>
    <property type="match status" value="1"/>
</dbReference>
<evidence type="ECO:0000256" key="8">
    <source>
        <dbReference type="PROSITE-ProRule" id="PRU01360"/>
    </source>
</evidence>
<feature type="domain" description="TonB-dependent receptor-like beta-barrel" evidence="11">
    <location>
        <begin position="388"/>
        <end position="809"/>
    </location>
</feature>
<dbReference type="SUPFAM" id="SSF49464">
    <property type="entry name" value="Carboxypeptidase regulatory domain-like"/>
    <property type="match status" value="1"/>
</dbReference>
<dbReference type="Gene3D" id="2.40.170.20">
    <property type="entry name" value="TonB-dependent receptor, beta-barrel domain"/>
    <property type="match status" value="1"/>
</dbReference>
<evidence type="ECO:0000256" key="5">
    <source>
        <dbReference type="ARBA" id="ARBA00023077"/>
    </source>
</evidence>
<comment type="caution">
    <text evidence="14">The sequence shown here is derived from an EMBL/GenBank/DDBJ whole genome shotgun (WGS) entry which is preliminary data.</text>
</comment>
<evidence type="ECO:0000256" key="2">
    <source>
        <dbReference type="ARBA" id="ARBA00022448"/>
    </source>
</evidence>
<feature type="signal peptide" evidence="10">
    <location>
        <begin position="1"/>
        <end position="22"/>
    </location>
</feature>
<dbReference type="InterPro" id="IPR037066">
    <property type="entry name" value="Plug_dom_sf"/>
</dbReference>
<keyword evidence="10" id="KW-0732">Signal</keyword>
<evidence type="ECO:0000259" key="12">
    <source>
        <dbReference type="Pfam" id="PF07715"/>
    </source>
</evidence>
<gene>
    <name evidence="14" type="ORF">ATO12_20030</name>
</gene>
<evidence type="ECO:0000259" key="13">
    <source>
        <dbReference type="Pfam" id="PF16344"/>
    </source>
</evidence>
<dbReference type="eggNOG" id="COG4771">
    <property type="taxonomic scope" value="Bacteria"/>
</dbReference>
<feature type="domain" description="Protein FecR C-terminal" evidence="13">
    <location>
        <begin position="27"/>
        <end position="91"/>
    </location>
</feature>
<evidence type="ECO:0000256" key="9">
    <source>
        <dbReference type="RuleBase" id="RU003357"/>
    </source>
</evidence>
<evidence type="ECO:0000256" key="1">
    <source>
        <dbReference type="ARBA" id="ARBA00004571"/>
    </source>
</evidence>
<keyword evidence="15" id="KW-1185">Reference proteome</keyword>
<name>A0A023BTE9_9FLAO</name>
<evidence type="ECO:0000256" key="7">
    <source>
        <dbReference type="ARBA" id="ARBA00023237"/>
    </source>
</evidence>
<protein>
    <recommendedName>
        <fullName evidence="16">TonB-dependent receptor plug domain-containing protein</fullName>
    </recommendedName>
</protein>
<dbReference type="SUPFAM" id="SSF56935">
    <property type="entry name" value="Porins"/>
    <property type="match status" value="1"/>
</dbReference>
<dbReference type="Gene3D" id="2.170.130.10">
    <property type="entry name" value="TonB-dependent receptor, plug domain"/>
    <property type="match status" value="1"/>
</dbReference>
<comment type="similarity">
    <text evidence="8 9">Belongs to the TonB-dependent receptor family.</text>
</comment>
<dbReference type="Gene3D" id="3.55.50.30">
    <property type="match status" value="1"/>
</dbReference>
<dbReference type="Proteomes" id="UP000023541">
    <property type="component" value="Unassembled WGS sequence"/>
</dbReference>
<dbReference type="STRING" id="1317122.ATO12_20030"/>
<keyword evidence="4 8" id="KW-0812">Transmembrane</keyword>
<proteinExistence type="inferred from homology"/>
<keyword evidence="5 9" id="KW-0798">TonB box</keyword>
<evidence type="ECO:0000256" key="10">
    <source>
        <dbReference type="SAM" id="SignalP"/>
    </source>
</evidence>
<dbReference type="AlphaFoldDB" id="A0A023BTE9"/>
<dbReference type="Gene3D" id="2.60.40.1120">
    <property type="entry name" value="Carboxypeptidase-like, regulatory domain"/>
    <property type="match status" value="1"/>
</dbReference>
<feature type="domain" description="TonB-dependent receptor plug" evidence="12">
    <location>
        <begin position="222"/>
        <end position="301"/>
    </location>
</feature>
<keyword evidence="6 8" id="KW-0472">Membrane</keyword>
<dbReference type="InterPro" id="IPR039426">
    <property type="entry name" value="TonB-dep_rcpt-like"/>
</dbReference>
<dbReference type="RefSeq" id="WP_034243216.1">
    <property type="nucleotide sequence ID" value="NZ_AQRA01000006.1"/>
</dbReference>
<dbReference type="InterPro" id="IPR012910">
    <property type="entry name" value="Plug_dom"/>
</dbReference>
<evidence type="ECO:0000313" key="14">
    <source>
        <dbReference type="EMBL" id="EZH73292.1"/>
    </source>
</evidence>
<dbReference type="Pfam" id="PF16344">
    <property type="entry name" value="FecR_C"/>
    <property type="match status" value="1"/>
</dbReference>
<dbReference type="GO" id="GO:0009279">
    <property type="term" value="C:cell outer membrane"/>
    <property type="evidence" value="ECO:0007669"/>
    <property type="project" value="UniProtKB-SubCell"/>
</dbReference>
<evidence type="ECO:0000313" key="15">
    <source>
        <dbReference type="Proteomes" id="UP000023541"/>
    </source>
</evidence>
<feature type="chain" id="PRO_5001511937" description="TonB-dependent receptor plug domain-containing protein" evidence="10">
    <location>
        <begin position="23"/>
        <end position="850"/>
    </location>
</feature>